<reference evidence="3" key="1">
    <citation type="submission" date="2021-01" db="EMBL/GenBank/DDBJ databases">
        <authorList>
            <person name="Corre E."/>
            <person name="Pelletier E."/>
            <person name="Niang G."/>
            <person name="Scheremetjew M."/>
            <person name="Finn R."/>
            <person name="Kale V."/>
            <person name="Holt S."/>
            <person name="Cochrane G."/>
            <person name="Meng A."/>
            <person name="Brown T."/>
            <person name="Cohen L."/>
        </authorList>
    </citation>
    <scope>NUCLEOTIDE SEQUENCE</scope>
    <source>
        <strain evidence="3">UTEX LB 2760</strain>
    </source>
</reference>
<keyword evidence="1" id="KW-0175">Coiled coil</keyword>
<dbReference type="AlphaFoldDB" id="A0A7S0BKP1"/>
<sequence>MEKNTQKVREARRAALESLKAKESPEVRLLRTECEELEERVRGINQDKSAMEESLATVLESTSNLTLEKQVLETELDELMANSEEMQNEHRDQLLDQLKEQQKLVGSLSERLRKQRSVVQTSINSNPSESEPSKEAKVFQEDIYVLQKLVYEAGLEVEKLRAELGI</sequence>
<evidence type="ECO:0000256" key="1">
    <source>
        <dbReference type="SAM" id="Coils"/>
    </source>
</evidence>
<name>A0A7S0BKP1_9RHOD</name>
<evidence type="ECO:0000313" key="3">
    <source>
        <dbReference type="EMBL" id="CAD8395292.1"/>
    </source>
</evidence>
<accession>A0A7S0BKP1</accession>
<organism evidence="3">
    <name type="scientific">Rhodosorus marinus</name>
    <dbReference type="NCBI Taxonomy" id="101924"/>
    <lineage>
        <taxon>Eukaryota</taxon>
        <taxon>Rhodophyta</taxon>
        <taxon>Stylonematophyceae</taxon>
        <taxon>Stylonematales</taxon>
        <taxon>Stylonemataceae</taxon>
        <taxon>Rhodosorus</taxon>
    </lineage>
</organism>
<proteinExistence type="predicted"/>
<feature type="coiled-coil region" evidence="1">
    <location>
        <begin position="27"/>
        <end position="111"/>
    </location>
</feature>
<gene>
    <name evidence="3" type="ORF">RMAR0315_LOCUS5278</name>
</gene>
<dbReference type="EMBL" id="HBEK01009664">
    <property type="protein sequence ID" value="CAD8395292.1"/>
    <property type="molecule type" value="Transcribed_RNA"/>
</dbReference>
<feature type="region of interest" description="Disordered" evidence="2">
    <location>
        <begin position="116"/>
        <end position="136"/>
    </location>
</feature>
<evidence type="ECO:0000256" key="2">
    <source>
        <dbReference type="SAM" id="MobiDB-lite"/>
    </source>
</evidence>
<protein>
    <submittedName>
        <fullName evidence="3">Uncharacterized protein</fullName>
    </submittedName>
</protein>